<dbReference type="Proteomes" id="UP000008909">
    <property type="component" value="Unassembled WGS sequence"/>
</dbReference>
<dbReference type="EMBL" id="DF142923">
    <property type="protein sequence ID" value="GAA48997.1"/>
    <property type="molecule type" value="Genomic_DNA"/>
</dbReference>
<reference evidence="1" key="1">
    <citation type="journal article" date="2011" name="Genome Biol.">
        <title>The draft genome of the carcinogenic human liver fluke Clonorchis sinensis.</title>
        <authorList>
            <person name="Wang X."/>
            <person name="Chen W."/>
            <person name="Huang Y."/>
            <person name="Sun J."/>
            <person name="Men J."/>
            <person name="Liu H."/>
            <person name="Luo F."/>
            <person name="Guo L."/>
            <person name="Lv X."/>
            <person name="Deng C."/>
            <person name="Zhou C."/>
            <person name="Fan Y."/>
            <person name="Li X."/>
            <person name="Huang L."/>
            <person name="Hu Y."/>
            <person name="Liang C."/>
            <person name="Hu X."/>
            <person name="Xu J."/>
            <person name="Yu X."/>
        </authorList>
    </citation>
    <scope>NUCLEOTIDE SEQUENCE [LARGE SCALE GENOMIC DNA]</scope>
    <source>
        <strain evidence="1">Henan</strain>
    </source>
</reference>
<evidence type="ECO:0008006" key="3">
    <source>
        <dbReference type="Google" id="ProtNLM"/>
    </source>
</evidence>
<gene>
    <name evidence="1" type="ORF">CLF_102360</name>
</gene>
<sequence length="183" mass="20643">MSKVVDKEGSDRYLNTRLLINQACKCHAQTGKRLGYIYAALTQKTNSEKVDDGRSSICVVCTAVAAILLRCLPQLDVRRGFTSITVFRLMRINQGLLEHKNGFRPASENIDHSSTGLQILERQSCIQLSDLKSAFDSVDRLALWPLLWSKAVLHIFSTLFKGLPLVDKAFTYNRSTNQMQLYC</sequence>
<protein>
    <recommendedName>
        <fullName evidence="3">Reverse transcriptase domain-containing protein</fullName>
    </recommendedName>
</protein>
<organism evidence="1 2">
    <name type="scientific">Clonorchis sinensis</name>
    <name type="common">Chinese liver fluke</name>
    <dbReference type="NCBI Taxonomy" id="79923"/>
    <lineage>
        <taxon>Eukaryota</taxon>
        <taxon>Metazoa</taxon>
        <taxon>Spiralia</taxon>
        <taxon>Lophotrochozoa</taxon>
        <taxon>Platyhelminthes</taxon>
        <taxon>Trematoda</taxon>
        <taxon>Digenea</taxon>
        <taxon>Opisthorchiida</taxon>
        <taxon>Opisthorchiata</taxon>
        <taxon>Opisthorchiidae</taxon>
        <taxon>Clonorchis</taxon>
    </lineage>
</organism>
<evidence type="ECO:0000313" key="2">
    <source>
        <dbReference type="Proteomes" id="UP000008909"/>
    </source>
</evidence>
<name>G7Y7R2_CLOSI</name>
<proteinExistence type="predicted"/>
<keyword evidence="2" id="KW-1185">Reference proteome</keyword>
<reference key="2">
    <citation type="submission" date="2011-10" db="EMBL/GenBank/DDBJ databases">
        <title>The genome and transcriptome sequence of Clonorchis sinensis provide insights into the carcinogenic liver fluke.</title>
        <authorList>
            <person name="Wang X."/>
            <person name="Huang Y."/>
            <person name="Chen W."/>
            <person name="Liu H."/>
            <person name="Guo L."/>
            <person name="Chen Y."/>
            <person name="Luo F."/>
            <person name="Zhou W."/>
            <person name="Sun J."/>
            <person name="Mao Q."/>
            <person name="Liang P."/>
            <person name="Zhou C."/>
            <person name="Tian Y."/>
            <person name="Men J."/>
            <person name="Lv X."/>
            <person name="Huang L."/>
            <person name="Zhou J."/>
            <person name="Hu Y."/>
            <person name="Li R."/>
            <person name="Zhang F."/>
            <person name="Lei H."/>
            <person name="Li X."/>
            <person name="Hu X."/>
            <person name="Liang C."/>
            <person name="Xu J."/>
            <person name="Wu Z."/>
            <person name="Yu X."/>
        </authorList>
    </citation>
    <scope>NUCLEOTIDE SEQUENCE</scope>
    <source>
        <strain>Henan</strain>
    </source>
</reference>
<accession>G7Y7R2</accession>
<dbReference type="AlphaFoldDB" id="G7Y7R2"/>
<evidence type="ECO:0000313" key="1">
    <source>
        <dbReference type="EMBL" id="GAA48997.1"/>
    </source>
</evidence>